<reference evidence="3" key="2">
    <citation type="journal article" date="2022" name="Microbiol. Resour. Announc.">
        <title>Whole-Genome Sequence of Entomortierella parvispora E1425, a Mucoromycotan Fungus Associated with Burkholderiaceae-Related Endosymbiotic Bacteria.</title>
        <authorList>
            <person name="Herlambang A."/>
            <person name="Guo Y."/>
            <person name="Takashima Y."/>
            <person name="Narisawa K."/>
            <person name="Ohta H."/>
            <person name="Nishizawa T."/>
        </authorList>
    </citation>
    <scope>NUCLEOTIDE SEQUENCE</scope>
    <source>
        <strain evidence="3">E1425</strain>
    </source>
</reference>
<evidence type="ECO:0000259" key="2">
    <source>
        <dbReference type="PROSITE" id="PS50090"/>
    </source>
</evidence>
<feature type="region of interest" description="Disordered" evidence="1">
    <location>
        <begin position="586"/>
        <end position="620"/>
    </location>
</feature>
<feature type="compositionally biased region" description="Polar residues" evidence="1">
    <location>
        <begin position="421"/>
        <end position="433"/>
    </location>
</feature>
<feature type="domain" description="Myb-like" evidence="2">
    <location>
        <begin position="266"/>
        <end position="322"/>
    </location>
</feature>
<reference evidence="3" key="1">
    <citation type="submission" date="2021-11" db="EMBL/GenBank/DDBJ databases">
        <authorList>
            <person name="Herlambang A."/>
            <person name="Guo Y."/>
            <person name="Takashima Y."/>
            <person name="Nishizawa T."/>
        </authorList>
    </citation>
    <scope>NUCLEOTIDE SEQUENCE</scope>
    <source>
        <strain evidence="3">E1425</strain>
    </source>
</reference>
<dbReference type="EMBL" id="BQFW01000001">
    <property type="protein sequence ID" value="GJJ67890.1"/>
    <property type="molecule type" value="Genomic_DNA"/>
</dbReference>
<feature type="domain" description="Myb-like" evidence="2">
    <location>
        <begin position="56"/>
        <end position="102"/>
    </location>
</feature>
<feature type="region of interest" description="Disordered" evidence="1">
    <location>
        <begin position="372"/>
        <end position="433"/>
    </location>
</feature>
<dbReference type="PROSITE" id="PS50090">
    <property type="entry name" value="MYB_LIKE"/>
    <property type="match status" value="3"/>
</dbReference>
<feature type="region of interest" description="Disordered" evidence="1">
    <location>
        <begin position="1"/>
        <end position="61"/>
    </location>
</feature>
<sequence length="631" mass="71746">MPLDHHLQGLDKDSSSSSSSPHAGSSPDLHMGVGHQYQVAAQQRSPVKSRPKGSKPWSKSEQESLYIAVERLGLFGQWELVQQRMNLDRSPTEIQNEYTRIYAELPNTDDEEDADSDADFQDERPEDQSQEERNLELELEWRLAQRLDGSSISSSSNGARTREIECSTASAARSLATPALTATSSTPSARSSQDNIAQLYDQSKRPERFVFPGVTRKITPEEDEDVEEEEDEEEQEQEEDDQVSKKDEKLHVLPTISSASISTETRPPRMIRVWTPEQSENLKNLIEVSFPGSYRINWVWVAAQMGNAFTRKQCKNKWEIMRRRMGTEDEIQLLKRGYQEFGPSWGQIQEKYLPERSRGGISIMWDLLESRGTEQQGHHGSKHLSHRRGVSMSSTTAPYPRPSLHSSTQEQCQDTFRRTRTATSDSAVDQGSRQLMKGRLQATIGRHRASSSLDMSDTLRFGTMTSREQGHHHPIGPGGVSETTVTGARSLSRPPVHVHKRHGSETWIDRSLPMTWTEPLSKQLEELVQRHFPHPQKVNWAKISALMGTNPIVSREQCKRRWYLISQSHQQSHLSAHLPYTPLHQQLSPQRRPLHQQQQHSHQTGFVGPRGPLQAPMQSPDCYAMDIDGHY</sequence>
<feature type="compositionally biased region" description="Basic and acidic residues" evidence="1">
    <location>
        <begin position="1"/>
        <end position="14"/>
    </location>
</feature>
<dbReference type="Proteomes" id="UP000827284">
    <property type="component" value="Unassembled WGS sequence"/>
</dbReference>
<accession>A0A9P3H051</accession>
<dbReference type="OrthoDB" id="2443680at2759"/>
<dbReference type="Gene3D" id="1.10.10.60">
    <property type="entry name" value="Homeodomain-like"/>
    <property type="match status" value="2"/>
</dbReference>
<feature type="compositionally biased region" description="Acidic residues" evidence="1">
    <location>
        <begin position="107"/>
        <end position="120"/>
    </location>
</feature>
<feature type="region of interest" description="Disordered" evidence="1">
    <location>
        <begin position="175"/>
        <end position="194"/>
    </location>
</feature>
<gene>
    <name evidence="3" type="ORF">EMPS_00236</name>
</gene>
<dbReference type="Pfam" id="PF00249">
    <property type="entry name" value="Myb_DNA-binding"/>
    <property type="match status" value="1"/>
</dbReference>
<feature type="region of interest" description="Disordered" evidence="1">
    <location>
        <begin position="98"/>
        <end position="134"/>
    </location>
</feature>
<dbReference type="InterPro" id="IPR009057">
    <property type="entry name" value="Homeodomain-like_sf"/>
</dbReference>
<dbReference type="CDD" id="cd00167">
    <property type="entry name" value="SANT"/>
    <property type="match status" value="3"/>
</dbReference>
<evidence type="ECO:0000256" key="1">
    <source>
        <dbReference type="SAM" id="MobiDB-lite"/>
    </source>
</evidence>
<feature type="compositionally biased region" description="Low complexity" evidence="1">
    <location>
        <begin position="175"/>
        <end position="192"/>
    </location>
</feature>
<evidence type="ECO:0000313" key="3">
    <source>
        <dbReference type="EMBL" id="GJJ67890.1"/>
    </source>
</evidence>
<feature type="region of interest" description="Disordered" evidence="1">
    <location>
        <begin position="467"/>
        <end position="498"/>
    </location>
</feature>
<dbReference type="InterPro" id="IPR001005">
    <property type="entry name" value="SANT/Myb"/>
</dbReference>
<feature type="domain" description="Myb-like" evidence="2">
    <location>
        <begin position="516"/>
        <end position="562"/>
    </location>
</feature>
<dbReference type="SUPFAM" id="SSF46689">
    <property type="entry name" value="Homeodomain-like"/>
    <property type="match status" value="2"/>
</dbReference>
<feature type="region of interest" description="Disordered" evidence="1">
    <location>
        <begin position="211"/>
        <end position="248"/>
    </location>
</feature>
<feature type="compositionally biased region" description="Basic and acidic residues" evidence="1">
    <location>
        <begin position="121"/>
        <end position="134"/>
    </location>
</feature>
<comment type="caution">
    <text evidence="3">The sequence shown here is derived from an EMBL/GenBank/DDBJ whole genome shotgun (WGS) entry which is preliminary data.</text>
</comment>
<feature type="compositionally biased region" description="Polar residues" evidence="1">
    <location>
        <begin position="404"/>
        <end position="414"/>
    </location>
</feature>
<feature type="compositionally biased region" description="Basic residues" evidence="1">
    <location>
        <begin position="379"/>
        <end position="389"/>
    </location>
</feature>
<dbReference type="AlphaFoldDB" id="A0A9P3H051"/>
<feature type="compositionally biased region" description="Acidic residues" evidence="1">
    <location>
        <begin position="221"/>
        <end position="241"/>
    </location>
</feature>
<name>A0A9P3H051_9FUNG</name>
<dbReference type="SMART" id="SM00717">
    <property type="entry name" value="SANT"/>
    <property type="match status" value="4"/>
</dbReference>
<evidence type="ECO:0000313" key="4">
    <source>
        <dbReference type="Proteomes" id="UP000827284"/>
    </source>
</evidence>
<feature type="compositionally biased region" description="Low complexity" evidence="1">
    <location>
        <begin position="586"/>
        <end position="603"/>
    </location>
</feature>
<proteinExistence type="predicted"/>
<protein>
    <recommendedName>
        <fullName evidence="2">Myb-like domain-containing protein</fullName>
    </recommendedName>
</protein>
<keyword evidence="4" id="KW-1185">Reference proteome</keyword>
<organism evidence="3 4">
    <name type="scientific">Entomortierella parvispora</name>
    <dbReference type="NCBI Taxonomy" id="205924"/>
    <lineage>
        <taxon>Eukaryota</taxon>
        <taxon>Fungi</taxon>
        <taxon>Fungi incertae sedis</taxon>
        <taxon>Mucoromycota</taxon>
        <taxon>Mortierellomycotina</taxon>
        <taxon>Mortierellomycetes</taxon>
        <taxon>Mortierellales</taxon>
        <taxon>Mortierellaceae</taxon>
        <taxon>Entomortierella</taxon>
    </lineage>
</organism>